<dbReference type="Pfam" id="PF02743">
    <property type="entry name" value="dCache_1"/>
    <property type="match status" value="1"/>
</dbReference>
<reference evidence="9 10" key="2">
    <citation type="journal article" date="2013" name="Plant Physiol.">
        <title>A Nostoc punctiforme Sugar Transporter Necessary to Establish a Cyanobacterium-Plant Symbiosis.</title>
        <authorList>
            <person name="Ekman M."/>
            <person name="Picossi S."/>
            <person name="Campbell E.L."/>
            <person name="Meeks J.C."/>
            <person name="Flores E."/>
        </authorList>
    </citation>
    <scope>NUCLEOTIDE SEQUENCE [LARGE SCALE GENOMIC DNA]</scope>
    <source>
        <strain evidence="10">ATCC 29133 / PCC 73102</strain>
    </source>
</reference>
<evidence type="ECO:0000256" key="4">
    <source>
        <dbReference type="ARBA" id="ARBA00022989"/>
    </source>
</evidence>
<evidence type="ECO:0000259" key="8">
    <source>
        <dbReference type="PROSITE" id="PS50885"/>
    </source>
</evidence>
<evidence type="ECO:0000313" key="10">
    <source>
        <dbReference type="Proteomes" id="UP000001191"/>
    </source>
</evidence>
<sequence length="483" mass="54788">MQSKFINLNRLLQFLNPLAWSITVKLSIAFLSIAILPMSFVGYYNLKMSTESIENSEYYKLQLIATSKANRLDQLIIDNQNTIKNIATDSRVGNFVKAAPLNRENSRSEAQKVLQRVANTHPNYDLVYLIDKNGICIAATELSLIGRNYAFREYFQRAIAGDAFVSSILIGVTTKREGVFFTYPVYSESGEVLGVAAIKITAADIWAVINSVNESNITSFLVDEQGIIISHSNREYLYNSLIPLLQDSQKKIAAEKRYGRDVIKSLNIPELKVMLNPETSGHTSYYSPIEKNYQIVGYAPLQTQSWVVGVSKPRVIFMAPINLLFEQNITFVLGAGAIATIVALTLSRTISKPINILIAASRSLEQGDFIHHESNLYRNLLKTSRTQDDMGQLVRVFMKMAEEVRVREQKMELQMQELRIEIDETKKANQVAEITGTQYFQELQYKAKKLRNRAEVRDKTPIDYLHNLQKKVQAQKARLQVGR</sequence>
<dbReference type="SUPFAM" id="SSF103190">
    <property type="entry name" value="Sensory domain-like"/>
    <property type="match status" value="1"/>
</dbReference>
<name>B2IYT3_NOSP7</name>
<dbReference type="InterPro" id="IPR003660">
    <property type="entry name" value="HAMP_dom"/>
</dbReference>
<feature type="coiled-coil region" evidence="6">
    <location>
        <begin position="401"/>
        <end position="435"/>
    </location>
</feature>
<proteinExistence type="predicted"/>
<keyword evidence="2" id="KW-1003">Cell membrane</keyword>
<dbReference type="AlphaFoldDB" id="B2IYT3"/>
<dbReference type="STRING" id="63737.Npun_F3213"/>
<dbReference type="CDD" id="cd18774">
    <property type="entry name" value="PDC2_HK_sensor"/>
    <property type="match status" value="1"/>
</dbReference>
<dbReference type="InterPro" id="IPR029151">
    <property type="entry name" value="Sensor-like_sf"/>
</dbReference>
<comment type="subcellular location">
    <subcellularLocation>
        <location evidence="1">Cell membrane</location>
        <topology evidence="1">Multi-pass membrane protein</topology>
    </subcellularLocation>
</comment>
<dbReference type="GO" id="GO:0007165">
    <property type="term" value="P:signal transduction"/>
    <property type="evidence" value="ECO:0007669"/>
    <property type="project" value="InterPro"/>
</dbReference>
<organism evidence="9 10">
    <name type="scientific">Nostoc punctiforme (strain ATCC 29133 / PCC 73102)</name>
    <dbReference type="NCBI Taxonomy" id="63737"/>
    <lineage>
        <taxon>Bacteria</taxon>
        <taxon>Bacillati</taxon>
        <taxon>Cyanobacteriota</taxon>
        <taxon>Cyanophyceae</taxon>
        <taxon>Nostocales</taxon>
        <taxon>Nostocaceae</taxon>
        <taxon>Nostoc</taxon>
    </lineage>
</organism>
<evidence type="ECO:0000256" key="3">
    <source>
        <dbReference type="ARBA" id="ARBA00022692"/>
    </source>
</evidence>
<gene>
    <name evidence="9" type="ordered locus">Npun_F3213</name>
</gene>
<dbReference type="eggNOG" id="COG4191">
    <property type="taxonomic scope" value="Bacteria"/>
</dbReference>
<dbReference type="EnsemblBacteria" id="ACC81666">
    <property type="protein sequence ID" value="ACC81666"/>
    <property type="gene ID" value="Npun_F3213"/>
</dbReference>
<dbReference type="CDD" id="cd06225">
    <property type="entry name" value="HAMP"/>
    <property type="match status" value="1"/>
</dbReference>
<keyword evidence="10" id="KW-1185">Reference proteome</keyword>
<dbReference type="Proteomes" id="UP000001191">
    <property type="component" value="Chromosome"/>
</dbReference>
<dbReference type="EMBL" id="CP001037">
    <property type="protein sequence ID" value="ACC81666.1"/>
    <property type="molecule type" value="Genomic_DNA"/>
</dbReference>
<dbReference type="KEGG" id="npu:Npun_F3213"/>
<keyword evidence="5 7" id="KW-0472">Membrane</keyword>
<dbReference type="PhylomeDB" id="B2IYT3"/>
<feature type="transmembrane region" description="Helical" evidence="7">
    <location>
        <begin position="20"/>
        <end position="46"/>
    </location>
</feature>
<dbReference type="HOGENOM" id="CLU_602341_0_0_3"/>
<evidence type="ECO:0000313" key="9">
    <source>
        <dbReference type="EMBL" id="ACC81666.1"/>
    </source>
</evidence>
<keyword evidence="6" id="KW-0175">Coiled coil</keyword>
<dbReference type="GO" id="GO:0005886">
    <property type="term" value="C:plasma membrane"/>
    <property type="evidence" value="ECO:0007669"/>
    <property type="project" value="UniProtKB-SubCell"/>
</dbReference>
<accession>B2IYT3</accession>
<reference evidence="10" key="1">
    <citation type="submission" date="2008-04" db="EMBL/GenBank/DDBJ databases">
        <title>Complete sequence of chromosome of Nostoc punctiforme ATCC 29133.</title>
        <authorList>
            <consortium name="US DOE Joint Genome Institute"/>
            <person name="Copeland A."/>
            <person name="Lucas S."/>
            <person name="Lapidus A."/>
            <person name="Glavina del Rio T."/>
            <person name="Dalin E."/>
            <person name="Tice H."/>
            <person name="Pitluck S."/>
            <person name="Chain P."/>
            <person name="Malfatti S."/>
            <person name="Shin M."/>
            <person name="Vergez L."/>
            <person name="Schmutz J."/>
            <person name="Larimer F."/>
            <person name="Land M."/>
            <person name="Hauser L."/>
            <person name="Kyrpides N."/>
            <person name="Kim E."/>
            <person name="Meeks J.C."/>
            <person name="Elhai J."/>
            <person name="Campbell E.L."/>
            <person name="Thiel T."/>
            <person name="Longmire J."/>
            <person name="Potts M."/>
            <person name="Atlas R."/>
        </authorList>
    </citation>
    <scope>NUCLEOTIDE SEQUENCE [LARGE SCALE GENOMIC DNA]</scope>
    <source>
        <strain evidence="10">ATCC 29133 / PCC 73102</strain>
    </source>
</reference>
<evidence type="ECO:0000256" key="1">
    <source>
        <dbReference type="ARBA" id="ARBA00004651"/>
    </source>
</evidence>
<feature type="domain" description="HAMP" evidence="8">
    <location>
        <begin position="348"/>
        <end position="409"/>
    </location>
</feature>
<evidence type="ECO:0000256" key="7">
    <source>
        <dbReference type="SAM" id="Phobius"/>
    </source>
</evidence>
<dbReference type="CDD" id="cd12914">
    <property type="entry name" value="PDC1_DGC_like"/>
    <property type="match status" value="1"/>
</dbReference>
<dbReference type="RefSeq" id="WP_012409645.1">
    <property type="nucleotide sequence ID" value="NC_010628.1"/>
</dbReference>
<evidence type="ECO:0000256" key="2">
    <source>
        <dbReference type="ARBA" id="ARBA00022475"/>
    </source>
</evidence>
<keyword evidence="4 7" id="KW-1133">Transmembrane helix</keyword>
<evidence type="ECO:0000256" key="6">
    <source>
        <dbReference type="SAM" id="Coils"/>
    </source>
</evidence>
<dbReference type="InterPro" id="IPR033479">
    <property type="entry name" value="dCache_1"/>
</dbReference>
<dbReference type="Gene3D" id="3.30.450.20">
    <property type="entry name" value="PAS domain"/>
    <property type="match status" value="2"/>
</dbReference>
<protein>
    <submittedName>
        <fullName evidence="9">Putative sensor with HAMP domain protein</fullName>
    </submittedName>
</protein>
<evidence type="ECO:0000256" key="5">
    <source>
        <dbReference type="ARBA" id="ARBA00023136"/>
    </source>
</evidence>
<dbReference type="Gene3D" id="6.10.340.10">
    <property type="match status" value="1"/>
</dbReference>
<dbReference type="OrthoDB" id="528225at2"/>
<dbReference type="PROSITE" id="PS50885">
    <property type="entry name" value="HAMP"/>
    <property type="match status" value="1"/>
</dbReference>
<keyword evidence="3 7" id="KW-0812">Transmembrane</keyword>